<reference evidence="1 2" key="1">
    <citation type="submission" date="2019-08" db="EMBL/GenBank/DDBJ databases">
        <title>Whole genome of Aphis craccivora.</title>
        <authorList>
            <person name="Voronova N.V."/>
            <person name="Shulinski R.S."/>
            <person name="Bandarenka Y.V."/>
            <person name="Zhorov D.G."/>
            <person name="Warner D."/>
        </authorList>
    </citation>
    <scope>NUCLEOTIDE SEQUENCE [LARGE SCALE GENOMIC DNA]</scope>
    <source>
        <strain evidence="1">180601</strain>
        <tissue evidence="1">Whole Body</tissue>
    </source>
</reference>
<dbReference type="Proteomes" id="UP000478052">
    <property type="component" value="Unassembled WGS sequence"/>
</dbReference>
<dbReference type="OrthoDB" id="414982at2759"/>
<sequence>MYLVYAITPLLGSVVYTDRFKYYNPTTTKREIQDFFKPAEQIYDYDGIRSGLTQASMRYAKVNNEKTPDYDPTKPKLWLIYQDCNNLYGWVRRIRWYAIFKLMVFTLSVEQSQLTQSNGYCKSSPQQHMLHCLEKEDSWTSLIRLSSDETDGRIMREFCALCAKSYTYILKDNEKMKAKVIRRHVVKKHMTFQDHKQCLFGDAS</sequence>
<proteinExistence type="predicted"/>
<evidence type="ECO:0000313" key="1">
    <source>
        <dbReference type="EMBL" id="KAF0765280.1"/>
    </source>
</evidence>
<gene>
    <name evidence="1" type="ORF">FWK35_00017283</name>
</gene>
<protein>
    <submittedName>
        <fullName evidence="1">Uncharacterized protein</fullName>
    </submittedName>
</protein>
<accession>A0A6G0Z3Q5</accession>
<name>A0A6G0Z3Q5_APHCR</name>
<evidence type="ECO:0000313" key="2">
    <source>
        <dbReference type="Proteomes" id="UP000478052"/>
    </source>
</evidence>
<comment type="caution">
    <text evidence="1">The sequence shown here is derived from an EMBL/GenBank/DDBJ whole genome shotgun (WGS) entry which is preliminary data.</text>
</comment>
<dbReference type="AlphaFoldDB" id="A0A6G0Z3Q5"/>
<organism evidence="1 2">
    <name type="scientific">Aphis craccivora</name>
    <name type="common">Cowpea aphid</name>
    <dbReference type="NCBI Taxonomy" id="307492"/>
    <lineage>
        <taxon>Eukaryota</taxon>
        <taxon>Metazoa</taxon>
        <taxon>Ecdysozoa</taxon>
        <taxon>Arthropoda</taxon>
        <taxon>Hexapoda</taxon>
        <taxon>Insecta</taxon>
        <taxon>Pterygota</taxon>
        <taxon>Neoptera</taxon>
        <taxon>Paraneoptera</taxon>
        <taxon>Hemiptera</taxon>
        <taxon>Sternorrhyncha</taxon>
        <taxon>Aphidomorpha</taxon>
        <taxon>Aphidoidea</taxon>
        <taxon>Aphididae</taxon>
        <taxon>Aphidini</taxon>
        <taxon>Aphis</taxon>
        <taxon>Aphis</taxon>
    </lineage>
</organism>
<keyword evidence="2" id="KW-1185">Reference proteome</keyword>
<dbReference type="EMBL" id="VUJU01001440">
    <property type="protein sequence ID" value="KAF0765280.1"/>
    <property type="molecule type" value="Genomic_DNA"/>
</dbReference>